<evidence type="ECO:0000313" key="2">
    <source>
        <dbReference type="Proteomes" id="UP000050525"/>
    </source>
</evidence>
<organism evidence="1 2">
    <name type="scientific">Alligator mississippiensis</name>
    <name type="common">American alligator</name>
    <dbReference type="NCBI Taxonomy" id="8496"/>
    <lineage>
        <taxon>Eukaryota</taxon>
        <taxon>Metazoa</taxon>
        <taxon>Chordata</taxon>
        <taxon>Craniata</taxon>
        <taxon>Vertebrata</taxon>
        <taxon>Euteleostomi</taxon>
        <taxon>Archelosauria</taxon>
        <taxon>Archosauria</taxon>
        <taxon>Crocodylia</taxon>
        <taxon>Alligatoridae</taxon>
        <taxon>Alligatorinae</taxon>
        <taxon>Alligator</taxon>
    </lineage>
</organism>
<proteinExistence type="predicted"/>
<dbReference type="EMBL" id="AKHW03002722">
    <property type="protein sequence ID" value="KYO37381.1"/>
    <property type="molecule type" value="Genomic_DNA"/>
</dbReference>
<comment type="caution">
    <text evidence="1">The sequence shown here is derived from an EMBL/GenBank/DDBJ whole genome shotgun (WGS) entry which is preliminary data.</text>
</comment>
<gene>
    <name evidence="1" type="ORF">Y1Q_0017205</name>
</gene>
<name>A0A151NKP4_ALLMI</name>
<keyword evidence="2" id="KW-1185">Reference proteome</keyword>
<sequence>MKDELLSTECLLGLQPVFFFRLWQSLRLQRKMEKIQKSNHYMSRKIFSLTLKTPRKSESNINEQDVNGYFHRLPDFKATKDCSDNLV</sequence>
<evidence type="ECO:0000313" key="1">
    <source>
        <dbReference type="EMBL" id="KYO37381.1"/>
    </source>
</evidence>
<dbReference type="Proteomes" id="UP000050525">
    <property type="component" value="Unassembled WGS sequence"/>
</dbReference>
<accession>A0A151NKP4</accession>
<protein>
    <submittedName>
        <fullName evidence="1">Uncharacterized protein</fullName>
    </submittedName>
</protein>
<reference evidence="1 2" key="1">
    <citation type="journal article" date="2012" name="Genome Biol.">
        <title>Sequencing three crocodilian genomes to illuminate the evolution of archosaurs and amniotes.</title>
        <authorList>
            <person name="St John J.A."/>
            <person name="Braun E.L."/>
            <person name="Isberg S.R."/>
            <person name="Miles L.G."/>
            <person name="Chong A.Y."/>
            <person name="Gongora J."/>
            <person name="Dalzell P."/>
            <person name="Moran C."/>
            <person name="Bed'hom B."/>
            <person name="Abzhanov A."/>
            <person name="Burgess S.C."/>
            <person name="Cooksey A.M."/>
            <person name="Castoe T.A."/>
            <person name="Crawford N.G."/>
            <person name="Densmore L.D."/>
            <person name="Drew J.C."/>
            <person name="Edwards S.V."/>
            <person name="Faircloth B.C."/>
            <person name="Fujita M.K."/>
            <person name="Greenwold M.J."/>
            <person name="Hoffmann F.G."/>
            <person name="Howard J.M."/>
            <person name="Iguchi T."/>
            <person name="Janes D.E."/>
            <person name="Khan S.Y."/>
            <person name="Kohno S."/>
            <person name="de Koning A.J."/>
            <person name="Lance S.L."/>
            <person name="McCarthy F.M."/>
            <person name="McCormack J.E."/>
            <person name="Merchant M.E."/>
            <person name="Peterson D.G."/>
            <person name="Pollock D.D."/>
            <person name="Pourmand N."/>
            <person name="Raney B.J."/>
            <person name="Roessler K.A."/>
            <person name="Sanford J.R."/>
            <person name="Sawyer R.H."/>
            <person name="Schmidt C.J."/>
            <person name="Triplett E.W."/>
            <person name="Tuberville T.D."/>
            <person name="Venegas-Anaya M."/>
            <person name="Howard J.T."/>
            <person name="Jarvis E.D."/>
            <person name="Guillette L.J.Jr."/>
            <person name="Glenn T.C."/>
            <person name="Green R.E."/>
            <person name="Ray D.A."/>
        </authorList>
    </citation>
    <scope>NUCLEOTIDE SEQUENCE [LARGE SCALE GENOMIC DNA]</scope>
    <source>
        <strain evidence="1">KSC_2009_1</strain>
    </source>
</reference>
<dbReference type="AlphaFoldDB" id="A0A151NKP4"/>